<feature type="binding site" evidence="6">
    <location>
        <begin position="32"/>
        <end position="39"/>
    </location>
    <ligand>
        <name>ATP</name>
        <dbReference type="ChEBI" id="CHEBI:30616"/>
    </ligand>
</feature>
<keyword evidence="2 6" id="KW-0547">Nucleotide-binding</keyword>
<dbReference type="GO" id="GO:0006260">
    <property type="term" value="P:DNA replication"/>
    <property type="evidence" value="ECO:0007669"/>
    <property type="project" value="UniProtKB-UniRule"/>
</dbReference>
<keyword evidence="4 6" id="KW-0175">Coiled coil</keyword>
<dbReference type="InterPro" id="IPR010935">
    <property type="entry name" value="SMC_hinge"/>
</dbReference>
<dbReference type="GO" id="GO:0016887">
    <property type="term" value="F:ATP hydrolysis activity"/>
    <property type="evidence" value="ECO:0007669"/>
    <property type="project" value="InterPro"/>
</dbReference>
<keyword evidence="5 6" id="KW-0238">DNA-binding</keyword>
<organism evidence="8 9">
    <name type="scientific">Desulfatitalea alkaliphila</name>
    <dbReference type="NCBI Taxonomy" id="2929485"/>
    <lineage>
        <taxon>Bacteria</taxon>
        <taxon>Pseudomonadati</taxon>
        <taxon>Thermodesulfobacteriota</taxon>
        <taxon>Desulfobacteria</taxon>
        <taxon>Desulfobacterales</taxon>
        <taxon>Desulfosarcinaceae</taxon>
        <taxon>Desulfatitalea</taxon>
    </lineage>
</organism>
<dbReference type="Pfam" id="PF02463">
    <property type="entry name" value="SMC_N"/>
    <property type="match status" value="1"/>
</dbReference>
<evidence type="ECO:0000256" key="6">
    <source>
        <dbReference type="HAMAP-Rule" id="MF_01894"/>
    </source>
</evidence>
<name>A0AA41R1I8_9BACT</name>
<comment type="subcellular location">
    <subcellularLocation>
        <location evidence="6">Cytoplasm</location>
    </subcellularLocation>
</comment>
<evidence type="ECO:0000313" key="8">
    <source>
        <dbReference type="EMBL" id="MCJ8499986.1"/>
    </source>
</evidence>
<keyword evidence="9" id="KW-1185">Reference proteome</keyword>
<dbReference type="Pfam" id="PF06470">
    <property type="entry name" value="SMC_hinge"/>
    <property type="match status" value="1"/>
</dbReference>
<dbReference type="InterPro" id="IPR011890">
    <property type="entry name" value="SMC_prok"/>
</dbReference>
<dbReference type="RefSeq" id="WP_246903699.1">
    <property type="nucleotide sequence ID" value="NZ_JALJRB010000004.1"/>
</dbReference>
<evidence type="ECO:0000256" key="2">
    <source>
        <dbReference type="ARBA" id="ARBA00022741"/>
    </source>
</evidence>
<feature type="coiled-coil region" evidence="6">
    <location>
        <begin position="802"/>
        <end position="930"/>
    </location>
</feature>
<keyword evidence="3 6" id="KW-0067">ATP-binding</keyword>
<dbReference type="PANTHER" id="PTHR43977">
    <property type="entry name" value="STRUCTURAL MAINTENANCE OF CHROMOSOMES PROTEIN 3"/>
    <property type="match status" value="1"/>
</dbReference>
<dbReference type="GO" id="GO:0003677">
    <property type="term" value="F:DNA binding"/>
    <property type="evidence" value="ECO:0007669"/>
    <property type="project" value="UniProtKB-UniRule"/>
</dbReference>
<dbReference type="GO" id="GO:0005694">
    <property type="term" value="C:chromosome"/>
    <property type="evidence" value="ECO:0007669"/>
    <property type="project" value="InterPro"/>
</dbReference>
<evidence type="ECO:0000256" key="1">
    <source>
        <dbReference type="ARBA" id="ARBA00022490"/>
    </source>
</evidence>
<dbReference type="GO" id="GO:0007059">
    <property type="term" value="P:chromosome segregation"/>
    <property type="evidence" value="ECO:0007669"/>
    <property type="project" value="UniProtKB-UniRule"/>
</dbReference>
<accession>A0AA41R1I8</accession>
<dbReference type="GO" id="GO:0007062">
    <property type="term" value="P:sister chromatid cohesion"/>
    <property type="evidence" value="ECO:0007669"/>
    <property type="project" value="InterPro"/>
</dbReference>
<comment type="subunit">
    <text evidence="6">Homodimer.</text>
</comment>
<dbReference type="AlphaFoldDB" id="A0AA41R1I8"/>
<evidence type="ECO:0000256" key="3">
    <source>
        <dbReference type="ARBA" id="ARBA00022840"/>
    </source>
</evidence>
<dbReference type="InterPro" id="IPR027417">
    <property type="entry name" value="P-loop_NTPase"/>
</dbReference>
<feature type="coiled-coil region" evidence="6">
    <location>
        <begin position="198"/>
        <end position="257"/>
    </location>
</feature>
<protein>
    <recommendedName>
        <fullName evidence="6">Chromosome partition protein Smc</fullName>
    </recommendedName>
</protein>
<dbReference type="SMART" id="SM00968">
    <property type="entry name" value="SMC_hinge"/>
    <property type="match status" value="1"/>
</dbReference>
<dbReference type="EMBL" id="JALJRB010000004">
    <property type="protein sequence ID" value="MCJ8499986.1"/>
    <property type="molecule type" value="Genomic_DNA"/>
</dbReference>
<dbReference type="Gene3D" id="1.20.1060.20">
    <property type="match status" value="1"/>
</dbReference>
<comment type="function">
    <text evidence="6">Required for chromosome condensation and partitioning.</text>
</comment>
<evidence type="ECO:0000313" key="9">
    <source>
        <dbReference type="Proteomes" id="UP001165427"/>
    </source>
</evidence>
<dbReference type="SUPFAM" id="SSF52540">
    <property type="entry name" value="P-loop containing nucleoside triphosphate hydrolases"/>
    <property type="match status" value="1"/>
</dbReference>
<proteinExistence type="inferred from homology"/>
<dbReference type="SUPFAM" id="SSF75553">
    <property type="entry name" value="Smc hinge domain"/>
    <property type="match status" value="1"/>
</dbReference>
<reference evidence="8" key="1">
    <citation type="submission" date="2022-04" db="EMBL/GenBank/DDBJ databases">
        <title>Desulfatitalea alkaliphila sp. nov., a novel anaerobic sulfate-reducing bacterium isolated from terrestrial mud volcano, Taman Peninsula, Russia.</title>
        <authorList>
            <person name="Khomyakova M.A."/>
            <person name="Merkel A.Y."/>
            <person name="Slobodkin A.I."/>
        </authorList>
    </citation>
    <scope>NUCLEOTIDE SEQUENCE</scope>
    <source>
        <strain evidence="8">M08but</strain>
    </source>
</reference>
<gene>
    <name evidence="6 8" type="primary">smc</name>
    <name evidence="8" type="ORF">MRX98_05325</name>
</gene>
<comment type="caution">
    <text evidence="8">The sequence shown here is derived from an EMBL/GenBank/DDBJ whole genome shotgun (WGS) entry which is preliminary data.</text>
</comment>
<dbReference type="Gene3D" id="3.40.50.300">
    <property type="entry name" value="P-loop containing nucleotide triphosphate hydrolases"/>
    <property type="match status" value="2"/>
</dbReference>
<feature type="coiled-coil region" evidence="6">
    <location>
        <begin position="286"/>
        <end position="481"/>
    </location>
</feature>
<dbReference type="InterPro" id="IPR003395">
    <property type="entry name" value="RecF/RecN/SMC_N"/>
</dbReference>
<comment type="domain">
    <text evidence="6">Contains large globular domains required for ATP hydrolysis at each terminus and a third globular domain forming a flexible hinge near the middle of the molecule. These domains are separated by coiled-coil structures.</text>
</comment>
<evidence type="ECO:0000256" key="5">
    <source>
        <dbReference type="ARBA" id="ARBA00023125"/>
    </source>
</evidence>
<dbReference type="HAMAP" id="MF_01894">
    <property type="entry name" value="Smc_prok"/>
    <property type="match status" value="1"/>
</dbReference>
<dbReference type="NCBIfam" id="TIGR02168">
    <property type="entry name" value="SMC_prok_B"/>
    <property type="match status" value="1"/>
</dbReference>
<dbReference type="InterPro" id="IPR036277">
    <property type="entry name" value="SMC_hinge_sf"/>
</dbReference>
<dbReference type="GO" id="GO:0030261">
    <property type="term" value="P:chromosome condensation"/>
    <property type="evidence" value="ECO:0007669"/>
    <property type="project" value="InterPro"/>
</dbReference>
<feature type="domain" description="SMC hinge" evidence="7">
    <location>
        <begin position="536"/>
        <end position="649"/>
    </location>
</feature>
<dbReference type="InterPro" id="IPR024704">
    <property type="entry name" value="SMC"/>
</dbReference>
<dbReference type="Gene3D" id="3.30.70.1620">
    <property type="match status" value="1"/>
</dbReference>
<dbReference type="GO" id="GO:0005737">
    <property type="term" value="C:cytoplasm"/>
    <property type="evidence" value="ECO:0007669"/>
    <property type="project" value="UniProtKB-SubCell"/>
</dbReference>
<feature type="coiled-coil region" evidence="6">
    <location>
        <begin position="690"/>
        <end position="731"/>
    </location>
</feature>
<dbReference type="PIRSF" id="PIRSF005719">
    <property type="entry name" value="SMC"/>
    <property type="match status" value="1"/>
</dbReference>
<keyword evidence="1 6" id="KW-0963">Cytoplasm</keyword>
<evidence type="ECO:0000256" key="4">
    <source>
        <dbReference type="ARBA" id="ARBA00023054"/>
    </source>
</evidence>
<dbReference type="Gene3D" id="1.10.287.1490">
    <property type="match status" value="1"/>
</dbReference>
<sequence>MKIKKLEIVGFKSFLDKASIQFPEGISAIVGPNGCGKSNVIDALRWVMGEQSVKQLRGKSMEDIIFAGANGRPPLNMAEVTLTMTNDNGHAPEAFRDYSEISVTRRLYRSGESAYLINKQPCRLKDIYNLFMGSGVGTRTFAIIQQGNIGAIVDAGPDERRLFIEEAAGVTRYKFRKTEALRKVKATEQNLLRINDIVAEVNRQMAGLRRQAKTAERYKQYQERFKAIDTRLLIHSYDDYSRQIAEAESLLAELKDADLAHVTQLKKIDAAVEAIKLQRWQKNQEIATQKSQHFELQRNIDRIETERGHLNGDAERLGGEITALEQAHADLRAKTVTMGSEVEQVTARNQQVREEIACAKETLDQDRGSAQGLQERMQRLHQAAETHKNDLMHLVAEEARYKNTYLNATNNKESLKRRLKRIDEELVLADKQVADLEKNRAEEQNAMEEIRVTMGRCETRIRELKEALAQASTELGAQVKKTQTLDLERNKVRSQLATLKKMAANFDWYRDGVKAIMQARRGDDEAAADAPGGALEGILGLMADLVEPSPGYENAVEAVLGEALQYVIVQDQQSGAAAIDYLQSSGAGRGGFLPVAGLKPLANGNAPTVDPSLRLLNHVVVRPEGQTIAEALLGHVAVVTTLDDALQLFNRNGRVQTIVTRQGDVVSHQGVLIGGSREQLSGILAKKQELKQLAARDEAIEGELAEAQHRQQDLEAEVRRIETALQTAIAEKNGAADEALDVEKNLYRLGEDLKNARRRLEINRLEQEQMLGEESDLDEEMGKYNQALEKIAVEVQQVQQHTTDTNQEINRLTAQLEAHNQKVVDLKLELTSLQAKLENGSNTLQRLKAFERDSQTRLEQLRLEIHQKKEKRIATAAKLESQETKLQQLYATLRELEQTLAGNETEYSAIDETIRESDEQQAAIQSEREKTVEKMRFMEVDLSEKRIKRDNIAGKAQERYHATIAVLRAQQSASDTAQMSDAEMSDELDRLRTKIANIGDVNLGAIKEYEVLKERFDFLGTQRDDLVKAIEDLHKVIRKINRITQERFMDTFEQVNAKLMEVFPKLFEGGSARLELTEPGKPLETGVEYMVHPPGKKLTRMSLLSGGEKALSAIAFIFAIFLIRPTSFCLLDEIDAPLDEANVIRFNNLMRMIGERSQIIMITHNKKSMEFAETLFGVTMEHKGISKVVSVNLQAQAA</sequence>
<comment type="similarity">
    <text evidence="6">Belongs to the SMC family.</text>
</comment>
<dbReference type="Proteomes" id="UP001165427">
    <property type="component" value="Unassembled WGS sequence"/>
</dbReference>
<dbReference type="GO" id="GO:0005524">
    <property type="term" value="F:ATP binding"/>
    <property type="evidence" value="ECO:0007669"/>
    <property type="project" value="UniProtKB-UniRule"/>
</dbReference>
<evidence type="ECO:0000259" key="7">
    <source>
        <dbReference type="SMART" id="SM00968"/>
    </source>
</evidence>